<evidence type="ECO:0000256" key="2">
    <source>
        <dbReference type="ARBA" id="ARBA00023125"/>
    </source>
</evidence>
<name>A0A852WV46_9MICO</name>
<sequence>MDESATKTGGVREQRRERTRRDLTRYARRLTVERGLSGFTVEELCELVGVSRRTFFNYFHSKDDAVVGHRDDTLDEQALTDFVNARPSGCSGISPTLLDDLVALAIASIPFDDDPGDDEPNPDLIVEREPQLLPKFIREGAELERTLTGVIAVREGIEPDDPRAAMAVQLIGTLVRRSATVYFSPGNTTPFSALLVESLAAARAVFTPAPEGTA</sequence>
<protein>
    <submittedName>
        <fullName evidence="6">AcrR family transcriptional regulator</fullName>
    </submittedName>
</protein>
<dbReference type="Proteomes" id="UP000549066">
    <property type="component" value="Unassembled WGS sequence"/>
</dbReference>
<dbReference type="GO" id="GO:0000976">
    <property type="term" value="F:transcription cis-regulatory region binding"/>
    <property type="evidence" value="ECO:0007669"/>
    <property type="project" value="TreeGrafter"/>
</dbReference>
<keyword evidence="7" id="KW-1185">Reference proteome</keyword>
<dbReference type="SUPFAM" id="SSF46689">
    <property type="entry name" value="Homeodomain-like"/>
    <property type="match status" value="1"/>
</dbReference>
<evidence type="ECO:0000256" key="4">
    <source>
        <dbReference type="PROSITE-ProRule" id="PRU00335"/>
    </source>
</evidence>
<evidence type="ECO:0000313" key="7">
    <source>
        <dbReference type="Proteomes" id="UP000549066"/>
    </source>
</evidence>
<dbReference type="RefSeq" id="WP_179552044.1">
    <property type="nucleotide sequence ID" value="NZ_JACCFI010000001.1"/>
</dbReference>
<dbReference type="EMBL" id="JACCFI010000001">
    <property type="protein sequence ID" value="NYG22202.1"/>
    <property type="molecule type" value="Genomic_DNA"/>
</dbReference>
<dbReference type="Pfam" id="PF00440">
    <property type="entry name" value="TetR_N"/>
    <property type="match status" value="1"/>
</dbReference>
<dbReference type="PROSITE" id="PS50977">
    <property type="entry name" value="HTH_TETR_2"/>
    <property type="match status" value="1"/>
</dbReference>
<dbReference type="AlphaFoldDB" id="A0A852WV46"/>
<organism evidence="6 7">
    <name type="scientific">Agromyces hippuratus</name>
    <dbReference type="NCBI Taxonomy" id="286438"/>
    <lineage>
        <taxon>Bacteria</taxon>
        <taxon>Bacillati</taxon>
        <taxon>Actinomycetota</taxon>
        <taxon>Actinomycetes</taxon>
        <taxon>Micrococcales</taxon>
        <taxon>Microbacteriaceae</taxon>
        <taxon>Agromyces</taxon>
    </lineage>
</organism>
<dbReference type="Gene3D" id="1.10.357.10">
    <property type="entry name" value="Tetracycline Repressor, domain 2"/>
    <property type="match status" value="1"/>
</dbReference>
<keyword evidence="1" id="KW-0805">Transcription regulation</keyword>
<dbReference type="PANTHER" id="PTHR30055">
    <property type="entry name" value="HTH-TYPE TRANSCRIPTIONAL REGULATOR RUTR"/>
    <property type="match status" value="1"/>
</dbReference>
<accession>A0A852WV46</accession>
<evidence type="ECO:0000313" key="6">
    <source>
        <dbReference type="EMBL" id="NYG22202.1"/>
    </source>
</evidence>
<reference evidence="6 7" key="1">
    <citation type="submission" date="2020-07" db="EMBL/GenBank/DDBJ databases">
        <title>Sequencing the genomes of 1000 actinobacteria strains.</title>
        <authorList>
            <person name="Klenk H.-P."/>
        </authorList>
    </citation>
    <scope>NUCLEOTIDE SEQUENCE [LARGE SCALE GENOMIC DNA]</scope>
    <source>
        <strain evidence="6 7">DSM 8598</strain>
    </source>
</reference>
<feature type="domain" description="HTH tetR-type" evidence="5">
    <location>
        <begin position="17"/>
        <end position="77"/>
    </location>
</feature>
<dbReference type="InterPro" id="IPR023772">
    <property type="entry name" value="DNA-bd_HTH_TetR-type_CS"/>
</dbReference>
<dbReference type="InterPro" id="IPR050109">
    <property type="entry name" value="HTH-type_TetR-like_transc_reg"/>
</dbReference>
<dbReference type="InterPro" id="IPR001647">
    <property type="entry name" value="HTH_TetR"/>
</dbReference>
<evidence type="ECO:0000256" key="3">
    <source>
        <dbReference type="ARBA" id="ARBA00023163"/>
    </source>
</evidence>
<evidence type="ECO:0000259" key="5">
    <source>
        <dbReference type="PROSITE" id="PS50977"/>
    </source>
</evidence>
<dbReference type="GO" id="GO:0003700">
    <property type="term" value="F:DNA-binding transcription factor activity"/>
    <property type="evidence" value="ECO:0007669"/>
    <property type="project" value="TreeGrafter"/>
</dbReference>
<dbReference type="PANTHER" id="PTHR30055:SF234">
    <property type="entry name" value="HTH-TYPE TRANSCRIPTIONAL REGULATOR BETI"/>
    <property type="match status" value="1"/>
</dbReference>
<keyword evidence="2 4" id="KW-0238">DNA-binding</keyword>
<dbReference type="InterPro" id="IPR009057">
    <property type="entry name" value="Homeodomain-like_sf"/>
</dbReference>
<dbReference type="PROSITE" id="PS01081">
    <property type="entry name" value="HTH_TETR_1"/>
    <property type="match status" value="1"/>
</dbReference>
<keyword evidence="3" id="KW-0804">Transcription</keyword>
<feature type="DNA-binding region" description="H-T-H motif" evidence="4">
    <location>
        <begin position="40"/>
        <end position="59"/>
    </location>
</feature>
<proteinExistence type="predicted"/>
<gene>
    <name evidence="6" type="ORF">BJY17_002949</name>
</gene>
<comment type="caution">
    <text evidence="6">The sequence shown here is derived from an EMBL/GenBank/DDBJ whole genome shotgun (WGS) entry which is preliminary data.</text>
</comment>
<evidence type="ECO:0000256" key="1">
    <source>
        <dbReference type="ARBA" id="ARBA00023015"/>
    </source>
</evidence>